<evidence type="ECO:0000256" key="4">
    <source>
        <dbReference type="ARBA" id="ARBA00023163"/>
    </source>
</evidence>
<keyword evidence="3 7" id="KW-0238">DNA-binding</keyword>
<protein>
    <recommendedName>
        <fullName evidence="1">Stage 0 sporulation protein A homolog</fullName>
    </recommendedName>
</protein>
<dbReference type="GO" id="GO:0032993">
    <property type="term" value="C:protein-DNA complex"/>
    <property type="evidence" value="ECO:0007669"/>
    <property type="project" value="TreeGrafter"/>
</dbReference>
<comment type="function">
    <text evidence="5">May play the central regulatory role in sporulation. It may be an element of the effector pathway responsible for the activation of sporulation genes in response to nutritional stress. Spo0A may act in concert with spo0H (a sigma factor) to control the expression of some genes that are critical to the sporulation process.</text>
</comment>
<feature type="domain" description="OmpR/PhoB-type" evidence="9">
    <location>
        <begin position="125"/>
        <end position="223"/>
    </location>
</feature>
<sequence length="228" mass="25744">MSLIAVIDDDEYIGDMLKRALVSEGYQVVRAYSGTEALLLFEKNRPDLVLLDLMMPGLAGEEVLKRIEGIPVIVVSARADVEDKVELLLGGAVDYVTKPFDIRELLARIAVHLRRAKKQDGAEGGQALVFRDLKMDTAAYRVWAGEEELHLTPTEFAILRQLMMHPSQVITKARLLDAISMDTPDCTEGSLKIHISHLRRKLKRDTDRDYIEAVWGIGFKMHKEQEEC</sequence>
<dbReference type="Gene3D" id="1.10.10.10">
    <property type="entry name" value="Winged helix-like DNA-binding domain superfamily/Winged helix DNA-binding domain"/>
    <property type="match status" value="1"/>
</dbReference>
<evidence type="ECO:0000259" key="9">
    <source>
        <dbReference type="PROSITE" id="PS51755"/>
    </source>
</evidence>
<evidence type="ECO:0000256" key="6">
    <source>
        <dbReference type="PROSITE-ProRule" id="PRU00169"/>
    </source>
</evidence>
<feature type="modified residue" description="4-aspartylphosphate" evidence="6">
    <location>
        <position position="52"/>
    </location>
</feature>
<dbReference type="Gene3D" id="3.40.50.2300">
    <property type="match status" value="1"/>
</dbReference>
<proteinExistence type="predicted"/>
<evidence type="ECO:0000256" key="5">
    <source>
        <dbReference type="ARBA" id="ARBA00024867"/>
    </source>
</evidence>
<dbReference type="Pfam" id="PF00072">
    <property type="entry name" value="Response_reg"/>
    <property type="match status" value="1"/>
</dbReference>
<dbReference type="InterPro" id="IPR001867">
    <property type="entry name" value="OmpR/PhoB-type_DNA-bd"/>
</dbReference>
<dbReference type="PROSITE" id="PS51755">
    <property type="entry name" value="OMPR_PHOB"/>
    <property type="match status" value="1"/>
</dbReference>
<dbReference type="EMBL" id="DYVY01000057">
    <property type="protein sequence ID" value="HJF93797.1"/>
    <property type="molecule type" value="Genomic_DNA"/>
</dbReference>
<reference evidence="10" key="1">
    <citation type="journal article" date="2021" name="PeerJ">
        <title>Extensive microbial diversity within the chicken gut microbiome revealed by metagenomics and culture.</title>
        <authorList>
            <person name="Gilroy R."/>
            <person name="Ravi A."/>
            <person name="Getino M."/>
            <person name="Pursley I."/>
            <person name="Horton D.L."/>
            <person name="Alikhan N.F."/>
            <person name="Baker D."/>
            <person name="Gharbi K."/>
            <person name="Hall N."/>
            <person name="Watson M."/>
            <person name="Adriaenssens E.M."/>
            <person name="Foster-Nyarko E."/>
            <person name="Jarju S."/>
            <person name="Secka A."/>
            <person name="Antonio M."/>
            <person name="Oren A."/>
            <person name="Chaudhuri R.R."/>
            <person name="La Ragione R."/>
            <person name="Hildebrand F."/>
            <person name="Pallen M.J."/>
        </authorList>
    </citation>
    <scope>NUCLEOTIDE SEQUENCE</scope>
    <source>
        <strain evidence="10">ChiSjej5B23-16112</strain>
    </source>
</reference>
<name>A0A921I102_9FIRM</name>
<evidence type="ECO:0000259" key="8">
    <source>
        <dbReference type="PROSITE" id="PS50110"/>
    </source>
</evidence>
<dbReference type="SMART" id="SM00448">
    <property type="entry name" value="REC"/>
    <property type="match status" value="1"/>
</dbReference>
<dbReference type="GO" id="GO:0005829">
    <property type="term" value="C:cytosol"/>
    <property type="evidence" value="ECO:0007669"/>
    <property type="project" value="TreeGrafter"/>
</dbReference>
<dbReference type="CDD" id="cd17574">
    <property type="entry name" value="REC_OmpR"/>
    <property type="match status" value="1"/>
</dbReference>
<dbReference type="AlphaFoldDB" id="A0A921I102"/>
<reference evidence="10" key="2">
    <citation type="submission" date="2021-09" db="EMBL/GenBank/DDBJ databases">
        <authorList>
            <person name="Gilroy R."/>
        </authorList>
    </citation>
    <scope>NUCLEOTIDE SEQUENCE</scope>
    <source>
        <strain evidence="10">ChiSjej5B23-16112</strain>
    </source>
</reference>
<comment type="caution">
    <text evidence="10">The sequence shown here is derived from an EMBL/GenBank/DDBJ whole genome shotgun (WGS) entry which is preliminary data.</text>
</comment>
<dbReference type="InterPro" id="IPR001789">
    <property type="entry name" value="Sig_transdc_resp-reg_receiver"/>
</dbReference>
<keyword evidence="6" id="KW-0597">Phosphoprotein</keyword>
<dbReference type="RefSeq" id="WP_303182635.1">
    <property type="nucleotide sequence ID" value="NZ_CAUGIN010000022.1"/>
</dbReference>
<dbReference type="PANTHER" id="PTHR48111:SF2">
    <property type="entry name" value="RESPONSE REGULATOR SAER"/>
    <property type="match status" value="1"/>
</dbReference>
<dbReference type="InterPro" id="IPR011006">
    <property type="entry name" value="CheY-like_superfamily"/>
</dbReference>
<evidence type="ECO:0000256" key="3">
    <source>
        <dbReference type="ARBA" id="ARBA00023125"/>
    </source>
</evidence>
<dbReference type="GO" id="GO:0000976">
    <property type="term" value="F:transcription cis-regulatory region binding"/>
    <property type="evidence" value="ECO:0007669"/>
    <property type="project" value="TreeGrafter"/>
</dbReference>
<dbReference type="Pfam" id="PF00486">
    <property type="entry name" value="Trans_reg_C"/>
    <property type="match status" value="1"/>
</dbReference>
<dbReference type="PANTHER" id="PTHR48111">
    <property type="entry name" value="REGULATOR OF RPOS"/>
    <property type="match status" value="1"/>
</dbReference>
<evidence type="ECO:0000313" key="11">
    <source>
        <dbReference type="Proteomes" id="UP000769156"/>
    </source>
</evidence>
<dbReference type="SMART" id="SM00862">
    <property type="entry name" value="Trans_reg_C"/>
    <property type="match status" value="1"/>
</dbReference>
<dbReference type="GO" id="GO:0006355">
    <property type="term" value="P:regulation of DNA-templated transcription"/>
    <property type="evidence" value="ECO:0007669"/>
    <property type="project" value="InterPro"/>
</dbReference>
<keyword evidence="2" id="KW-0805">Transcription regulation</keyword>
<accession>A0A921I102</accession>
<keyword evidence="4" id="KW-0804">Transcription</keyword>
<organism evidence="10 11">
    <name type="scientific">Lachnoclostridium phocaeense</name>
    <dbReference type="NCBI Taxonomy" id="1871021"/>
    <lineage>
        <taxon>Bacteria</taxon>
        <taxon>Bacillati</taxon>
        <taxon>Bacillota</taxon>
        <taxon>Clostridia</taxon>
        <taxon>Lachnospirales</taxon>
        <taxon>Lachnospiraceae</taxon>
    </lineage>
</organism>
<dbReference type="PROSITE" id="PS50110">
    <property type="entry name" value="RESPONSE_REGULATORY"/>
    <property type="match status" value="1"/>
</dbReference>
<feature type="domain" description="Response regulatory" evidence="8">
    <location>
        <begin position="3"/>
        <end position="113"/>
    </location>
</feature>
<dbReference type="CDD" id="cd00383">
    <property type="entry name" value="trans_reg_C"/>
    <property type="match status" value="1"/>
</dbReference>
<dbReference type="Gene3D" id="6.10.250.690">
    <property type="match status" value="1"/>
</dbReference>
<evidence type="ECO:0000256" key="2">
    <source>
        <dbReference type="ARBA" id="ARBA00023015"/>
    </source>
</evidence>
<feature type="DNA-binding region" description="OmpR/PhoB-type" evidence="7">
    <location>
        <begin position="125"/>
        <end position="223"/>
    </location>
</feature>
<evidence type="ECO:0000256" key="1">
    <source>
        <dbReference type="ARBA" id="ARBA00018672"/>
    </source>
</evidence>
<dbReference type="InterPro" id="IPR036388">
    <property type="entry name" value="WH-like_DNA-bd_sf"/>
</dbReference>
<dbReference type="InterPro" id="IPR039420">
    <property type="entry name" value="WalR-like"/>
</dbReference>
<dbReference type="SUPFAM" id="SSF52172">
    <property type="entry name" value="CheY-like"/>
    <property type="match status" value="1"/>
</dbReference>
<gene>
    <name evidence="10" type="ORF">K8V82_03290</name>
</gene>
<dbReference type="Proteomes" id="UP000769156">
    <property type="component" value="Unassembled WGS sequence"/>
</dbReference>
<evidence type="ECO:0000313" key="10">
    <source>
        <dbReference type="EMBL" id="HJF93797.1"/>
    </source>
</evidence>
<dbReference type="GO" id="GO:0000156">
    <property type="term" value="F:phosphorelay response regulator activity"/>
    <property type="evidence" value="ECO:0007669"/>
    <property type="project" value="TreeGrafter"/>
</dbReference>
<evidence type="ECO:0000256" key="7">
    <source>
        <dbReference type="PROSITE-ProRule" id="PRU01091"/>
    </source>
</evidence>